<comment type="similarity">
    <text evidence="2">Belongs to the TFIIB family.</text>
</comment>
<feature type="domain" description="TFIIB-type" evidence="13">
    <location>
        <begin position="9"/>
        <end position="41"/>
    </location>
</feature>
<evidence type="ECO:0000259" key="13">
    <source>
        <dbReference type="PROSITE" id="PS51134"/>
    </source>
</evidence>
<keyword evidence="9" id="KW-0804">Transcription</keyword>
<dbReference type="Pfam" id="PF00382">
    <property type="entry name" value="TFIIB"/>
    <property type="match status" value="2"/>
</dbReference>
<dbReference type="PROSITE" id="PS00782">
    <property type="entry name" value="TFIIB"/>
    <property type="match status" value="2"/>
</dbReference>
<dbReference type="GO" id="GO:0016251">
    <property type="term" value="F:RNA polymerase II general transcription initiation factor activity"/>
    <property type="evidence" value="ECO:0007669"/>
    <property type="project" value="TreeGrafter"/>
</dbReference>
<proteinExistence type="inferred from homology"/>
<dbReference type="GO" id="GO:0005634">
    <property type="term" value="C:nucleus"/>
    <property type="evidence" value="ECO:0007669"/>
    <property type="project" value="UniProtKB-SubCell"/>
</dbReference>
<dbReference type="PRINTS" id="PR00685">
    <property type="entry name" value="TIFACTORIIB"/>
</dbReference>
<keyword evidence="5" id="KW-0677">Repeat</keyword>
<evidence type="ECO:0000313" key="15">
    <source>
        <dbReference type="Proteomes" id="UP001497497"/>
    </source>
</evidence>
<dbReference type="GO" id="GO:0006367">
    <property type="term" value="P:transcription initiation at RNA polymerase II promoter"/>
    <property type="evidence" value="ECO:0007669"/>
    <property type="project" value="TreeGrafter"/>
</dbReference>
<dbReference type="Gene3D" id="1.10.472.10">
    <property type="entry name" value="Cyclin-like"/>
    <property type="match status" value="2"/>
</dbReference>
<name>A0AAV2HWT1_LYMST</name>
<dbReference type="PANTHER" id="PTHR11618:SF13">
    <property type="entry name" value="TRANSCRIPTION INITIATION FACTOR IIB"/>
    <property type="match status" value="1"/>
</dbReference>
<comment type="subcellular location">
    <subcellularLocation>
        <location evidence="1">Nucleus</location>
    </subcellularLocation>
</comment>
<keyword evidence="4" id="KW-0479">Metal-binding</keyword>
<protein>
    <recommendedName>
        <fullName evidence="3">Transcription initiation factor IIB</fullName>
    </recommendedName>
    <alternativeName>
        <fullName evidence="11">General transcription factor TFIIB</fullName>
    </alternativeName>
</protein>
<dbReference type="PANTHER" id="PTHR11618">
    <property type="entry name" value="TRANSCRIPTION INITIATION FACTOR IIB-RELATED"/>
    <property type="match status" value="1"/>
</dbReference>
<evidence type="ECO:0000256" key="3">
    <source>
        <dbReference type="ARBA" id="ARBA00013932"/>
    </source>
</evidence>
<dbReference type="Gene3D" id="2.20.25.10">
    <property type="match status" value="1"/>
</dbReference>
<evidence type="ECO:0000256" key="7">
    <source>
        <dbReference type="ARBA" id="ARBA00022833"/>
    </source>
</evidence>
<dbReference type="GO" id="GO:0008270">
    <property type="term" value="F:zinc ion binding"/>
    <property type="evidence" value="ECO:0007669"/>
    <property type="project" value="UniProtKB-KW"/>
</dbReference>
<evidence type="ECO:0000256" key="9">
    <source>
        <dbReference type="ARBA" id="ARBA00023163"/>
    </source>
</evidence>
<dbReference type="SUPFAM" id="SSF47954">
    <property type="entry name" value="Cyclin-like"/>
    <property type="match status" value="2"/>
</dbReference>
<evidence type="ECO:0000256" key="5">
    <source>
        <dbReference type="ARBA" id="ARBA00022737"/>
    </source>
</evidence>
<dbReference type="PROSITE" id="PS51134">
    <property type="entry name" value="ZF_TFIIB"/>
    <property type="match status" value="1"/>
</dbReference>
<keyword evidence="10" id="KW-0539">Nucleus</keyword>
<dbReference type="InterPro" id="IPR036915">
    <property type="entry name" value="Cyclin-like_sf"/>
</dbReference>
<dbReference type="InterPro" id="IPR013763">
    <property type="entry name" value="Cyclin-like_dom"/>
</dbReference>
<evidence type="ECO:0000256" key="6">
    <source>
        <dbReference type="ARBA" id="ARBA00022771"/>
    </source>
</evidence>
<dbReference type="GO" id="GO:0097550">
    <property type="term" value="C:transcription preinitiation complex"/>
    <property type="evidence" value="ECO:0007669"/>
    <property type="project" value="TreeGrafter"/>
</dbReference>
<evidence type="ECO:0000256" key="10">
    <source>
        <dbReference type="ARBA" id="ARBA00023242"/>
    </source>
</evidence>
<dbReference type="FunFam" id="1.10.472.10:FF:000019">
    <property type="entry name" value="transcription initiation factor IIB"/>
    <property type="match status" value="1"/>
</dbReference>
<evidence type="ECO:0000256" key="2">
    <source>
        <dbReference type="ARBA" id="ARBA00010857"/>
    </source>
</evidence>
<reference evidence="14 15" key="1">
    <citation type="submission" date="2024-04" db="EMBL/GenBank/DDBJ databases">
        <authorList>
            <consortium name="Genoscope - CEA"/>
            <person name="William W."/>
        </authorList>
    </citation>
    <scope>NUCLEOTIDE SEQUENCE [LARGE SCALE GENOMIC DNA]</scope>
</reference>
<dbReference type="AlphaFoldDB" id="A0AAV2HWT1"/>
<keyword evidence="7" id="KW-0862">Zinc</keyword>
<gene>
    <name evidence="14" type="ORF">GSLYS_00010471001</name>
</gene>
<keyword evidence="8" id="KW-0805">Transcription regulation</keyword>
<keyword evidence="6 12" id="KW-0863">Zinc-finger</keyword>
<evidence type="ECO:0000256" key="1">
    <source>
        <dbReference type="ARBA" id="ARBA00004123"/>
    </source>
</evidence>
<sequence>MASSSRTLSAQVFCRDHPDIPLVEDYHAGDMICSVCGLVVGDRVIDVGSEWRTFSNEKSTKDNSRVGAAENPLFDGSDMSTMIATGTASDNLRDEFGKPMYRNRRTVSMNSSDRALLTAFREIGQMADRLNLPKMLVDRANTLFKQVHEGKALKGRSNDAIVSACMYIACRQEGVPRTLKEICAVSKISKKEIGRVFKLILKNLETNVDLITTGDFMSRFCSNLSLPSSVQKAATHIARKAVEMDLVPGRSPISVAAAAIYMASQASDDKKTAKEIGDIAGVAEVTIRQSYKSMIPKADELFPKDFKFTTPIECLPIN</sequence>
<dbReference type="EMBL" id="CAXITT010000233">
    <property type="protein sequence ID" value="CAL1536558.1"/>
    <property type="molecule type" value="Genomic_DNA"/>
</dbReference>
<comment type="caution">
    <text evidence="14">The sequence shown here is derived from an EMBL/GenBank/DDBJ whole genome shotgun (WGS) entry which is preliminary data.</text>
</comment>
<dbReference type="GO" id="GO:0070897">
    <property type="term" value="P:transcription preinitiation complex assembly"/>
    <property type="evidence" value="ECO:0007669"/>
    <property type="project" value="InterPro"/>
</dbReference>
<dbReference type="Pfam" id="PF08271">
    <property type="entry name" value="Zn_Ribbon_TF"/>
    <property type="match status" value="1"/>
</dbReference>
<evidence type="ECO:0000256" key="11">
    <source>
        <dbReference type="ARBA" id="ARBA00031706"/>
    </source>
</evidence>
<keyword evidence="15" id="KW-1185">Reference proteome</keyword>
<dbReference type="Proteomes" id="UP001497497">
    <property type="component" value="Unassembled WGS sequence"/>
</dbReference>
<dbReference type="SMART" id="SM00385">
    <property type="entry name" value="CYCLIN"/>
    <property type="match status" value="2"/>
</dbReference>
<evidence type="ECO:0000313" key="14">
    <source>
        <dbReference type="EMBL" id="CAL1536558.1"/>
    </source>
</evidence>
<dbReference type="InterPro" id="IPR013150">
    <property type="entry name" value="TFIIB_cyclin"/>
</dbReference>
<dbReference type="InterPro" id="IPR000812">
    <property type="entry name" value="TFIIB"/>
</dbReference>
<dbReference type="InterPro" id="IPR013137">
    <property type="entry name" value="Znf_TFIIB"/>
</dbReference>
<dbReference type="FunFam" id="1.10.472.10:FF:000008">
    <property type="entry name" value="Transcription initiation factor IIB"/>
    <property type="match status" value="1"/>
</dbReference>
<dbReference type="CDD" id="cd20551">
    <property type="entry name" value="CYCLIN_TFIIB_rpt1"/>
    <property type="match status" value="1"/>
</dbReference>
<accession>A0AAV2HWT1</accession>
<dbReference type="CDD" id="cd20552">
    <property type="entry name" value="CYCLIN_TFIIB_rpt2"/>
    <property type="match status" value="1"/>
</dbReference>
<evidence type="ECO:0000256" key="8">
    <source>
        <dbReference type="ARBA" id="ARBA00023015"/>
    </source>
</evidence>
<evidence type="ECO:0000256" key="4">
    <source>
        <dbReference type="ARBA" id="ARBA00022723"/>
    </source>
</evidence>
<dbReference type="SUPFAM" id="SSF57783">
    <property type="entry name" value="Zinc beta-ribbon"/>
    <property type="match status" value="1"/>
</dbReference>
<dbReference type="GO" id="GO:0017025">
    <property type="term" value="F:TBP-class protein binding"/>
    <property type="evidence" value="ECO:0007669"/>
    <property type="project" value="InterPro"/>
</dbReference>
<organism evidence="14 15">
    <name type="scientific">Lymnaea stagnalis</name>
    <name type="common">Great pond snail</name>
    <name type="synonym">Helix stagnalis</name>
    <dbReference type="NCBI Taxonomy" id="6523"/>
    <lineage>
        <taxon>Eukaryota</taxon>
        <taxon>Metazoa</taxon>
        <taxon>Spiralia</taxon>
        <taxon>Lophotrochozoa</taxon>
        <taxon>Mollusca</taxon>
        <taxon>Gastropoda</taxon>
        <taxon>Heterobranchia</taxon>
        <taxon>Euthyneura</taxon>
        <taxon>Panpulmonata</taxon>
        <taxon>Hygrophila</taxon>
        <taxon>Lymnaeoidea</taxon>
        <taxon>Lymnaeidae</taxon>
        <taxon>Lymnaea</taxon>
    </lineage>
</organism>
<evidence type="ECO:0000256" key="12">
    <source>
        <dbReference type="PROSITE-ProRule" id="PRU00469"/>
    </source>
</evidence>
<dbReference type="InterPro" id="IPR023486">
    <property type="entry name" value="TFIIB_CS"/>
</dbReference>